<dbReference type="Proteomes" id="UP000799437">
    <property type="component" value="Unassembled WGS sequence"/>
</dbReference>
<evidence type="ECO:0000313" key="3">
    <source>
        <dbReference type="Proteomes" id="UP000799437"/>
    </source>
</evidence>
<feature type="compositionally biased region" description="Pro residues" evidence="1">
    <location>
        <begin position="1"/>
        <end position="10"/>
    </location>
</feature>
<keyword evidence="3" id="KW-1185">Reference proteome</keyword>
<dbReference type="GeneID" id="54480760"/>
<feature type="region of interest" description="Disordered" evidence="1">
    <location>
        <begin position="116"/>
        <end position="135"/>
    </location>
</feature>
<dbReference type="EMBL" id="ML996566">
    <property type="protein sequence ID" value="KAF2762089.1"/>
    <property type="molecule type" value="Genomic_DNA"/>
</dbReference>
<gene>
    <name evidence="2" type="ORF">EJ05DRAFT_196563</name>
</gene>
<evidence type="ECO:0000256" key="1">
    <source>
        <dbReference type="SAM" id="MobiDB-lite"/>
    </source>
</evidence>
<sequence>MTTHPLPPSLSPCGASTRATTRVHPPNNQIPATTCMTPSTEYTSFFECVCVCVCVCGETGSKGGANRNKAAKTDRHLGSCIPREEKSSTSTRVAKGVRGVRGKVTCGDNAHGYMKERRGEEDKKGGGCKKNQTHQSSPVTHLDLFSRCARASTHDGSRYGRVRLRL</sequence>
<feature type="region of interest" description="Disordered" evidence="1">
    <location>
        <begin position="1"/>
        <end position="28"/>
    </location>
</feature>
<dbReference type="AlphaFoldDB" id="A0A6A6WIJ0"/>
<organism evidence="2 3">
    <name type="scientific">Pseudovirgaria hyperparasitica</name>
    <dbReference type="NCBI Taxonomy" id="470096"/>
    <lineage>
        <taxon>Eukaryota</taxon>
        <taxon>Fungi</taxon>
        <taxon>Dikarya</taxon>
        <taxon>Ascomycota</taxon>
        <taxon>Pezizomycotina</taxon>
        <taxon>Dothideomycetes</taxon>
        <taxon>Dothideomycetes incertae sedis</taxon>
        <taxon>Acrospermales</taxon>
        <taxon>Acrospermaceae</taxon>
        <taxon>Pseudovirgaria</taxon>
    </lineage>
</organism>
<dbReference type="RefSeq" id="XP_033604540.1">
    <property type="nucleotide sequence ID" value="XM_033739706.1"/>
</dbReference>
<accession>A0A6A6WIJ0</accession>
<name>A0A6A6WIJ0_9PEZI</name>
<reference evidence="2" key="1">
    <citation type="journal article" date="2020" name="Stud. Mycol.">
        <title>101 Dothideomycetes genomes: a test case for predicting lifestyles and emergence of pathogens.</title>
        <authorList>
            <person name="Haridas S."/>
            <person name="Albert R."/>
            <person name="Binder M."/>
            <person name="Bloem J."/>
            <person name="Labutti K."/>
            <person name="Salamov A."/>
            <person name="Andreopoulos B."/>
            <person name="Baker S."/>
            <person name="Barry K."/>
            <person name="Bills G."/>
            <person name="Bluhm B."/>
            <person name="Cannon C."/>
            <person name="Castanera R."/>
            <person name="Culley D."/>
            <person name="Daum C."/>
            <person name="Ezra D."/>
            <person name="Gonzalez J."/>
            <person name="Henrissat B."/>
            <person name="Kuo A."/>
            <person name="Liang C."/>
            <person name="Lipzen A."/>
            <person name="Lutzoni F."/>
            <person name="Magnuson J."/>
            <person name="Mondo S."/>
            <person name="Nolan M."/>
            <person name="Ohm R."/>
            <person name="Pangilinan J."/>
            <person name="Park H.-J."/>
            <person name="Ramirez L."/>
            <person name="Alfaro M."/>
            <person name="Sun H."/>
            <person name="Tritt A."/>
            <person name="Yoshinaga Y."/>
            <person name="Zwiers L.-H."/>
            <person name="Turgeon B."/>
            <person name="Goodwin S."/>
            <person name="Spatafora J."/>
            <person name="Crous P."/>
            <person name="Grigoriev I."/>
        </authorList>
    </citation>
    <scope>NUCLEOTIDE SEQUENCE</scope>
    <source>
        <strain evidence="2">CBS 121739</strain>
    </source>
</reference>
<protein>
    <submittedName>
        <fullName evidence="2">Uncharacterized protein</fullName>
    </submittedName>
</protein>
<evidence type="ECO:0000313" key="2">
    <source>
        <dbReference type="EMBL" id="KAF2762089.1"/>
    </source>
</evidence>
<feature type="compositionally biased region" description="Basic and acidic residues" evidence="1">
    <location>
        <begin position="116"/>
        <end position="125"/>
    </location>
</feature>
<proteinExistence type="predicted"/>